<dbReference type="CDD" id="cd06558">
    <property type="entry name" value="crotonase-like"/>
    <property type="match status" value="1"/>
</dbReference>
<dbReference type="Gene3D" id="3.90.226.10">
    <property type="entry name" value="2-enoyl-CoA Hydratase, Chain A, domain 1"/>
    <property type="match status" value="1"/>
</dbReference>
<sequence>MTMQYETLLVDVQAQVATVTLNRPDVRNAFNETMIAEITAAFTALGARDDVRVIVLAGNGKAFCAGADLNWMRKMAGYSDEENRADALRLAHMLSAVYRCPKPVIARVHGDAYAGGMGLVCAADIVVAAETVNFCLSEARLGLMPATIAPYVIRALGEQASRRYFVTAEAFDCATALRLGLVSEAVSAGELDATVERIANTLRANSPNAVRECKQLVQDIAGESINDVLIEDTAVRIARIRASEEGRDGVSSFLEKRTPRWRESA</sequence>
<evidence type="ECO:0000256" key="1">
    <source>
        <dbReference type="ARBA" id="ARBA00005254"/>
    </source>
</evidence>
<dbReference type="FunFam" id="3.90.226.10:FF:000066">
    <property type="entry name" value="Enoyl-CoA hydratase"/>
    <property type="match status" value="1"/>
</dbReference>
<evidence type="ECO:0000313" key="2">
    <source>
        <dbReference type="EMBL" id="CAB3798283.1"/>
    </source>
</evidence>
<gene>
    <name evidence="2" type="primary">echA8_3</name>
    <name evidence="2" type="ORF">LMG28688_04692</name>
</gene>
<dbReference type="SUPFAM" id="SSF52096">
    <property type="entry name" value="ClpP/crotonase"/>
    <property type="match status" value="1"/>
</dbReference>
<dbReference type="InterPro" id="IPR051683">
    <property type="entry name" value="Enoyl-CoA_Hydratase/Isomerase"/>
</dbReference>
<dbReference type="Proteomes" id="UP000494119">
    <property type="component" value="Unassembled WGS sequence"/>
</dbReference>
<dbReference type="Gene3D" id="1.10.12.10">
    <property type="entry name" value="Lyase 2-enoyl-coa Hydratase, Chain A, domain 2"/>
    <property type="match status" value="1"/>
</dbReference>
<dbReference type="EC" id="4.2.1.17" evidence="2"/>
<keyword evidence="2" id="KW-0456">Lyase</keyword>
<reference evidence="2 3" key="1">
    <citation type="submission" date="2020-04" db="EMBL/GenBank/DDBJ databases">
        <authorList>
            <person name="De Canck E."/>
        </authorList>
    </citation>
    <scope>NUCLEOTIDE SEQUENCE [LARGE SCALE GENOMIC DNA]</scope>
    <source>
        <strain evidence="2 3">LMG 28688</strain>
    </source>
</reference>
<dbReference type="PANTHER" id="PTHR42964:SF1">
    <property type="entry name" value="POLYKETIDE BIOSYNTHESIS ENOYL-COA HYDRATASE PKSH-RELATED"/>
    <property type="match status" value="1"/>
</dbReference>
<name>A0A6J5GFK5_9BURK</name>
<dbReference type="PANTHER" id="PTHR42964">
    <property type="entry name" value="ENOYL-COA HYDRATASE"/>
    <property type="match status" value="1"/>
</dbReference>
<dbReference type="Pfam" id="PF00378">
    <property type="entry name" value="ECH_1"/>
    <property type="match status" value="1"/>
</dbReference>
<dbReference type="GO" id="GO:0008300">
    <property type="term" value="P:isoprenoid catabolic process"/>
    <property type="evidence" value="ECO:0007669"/>
    <property type="project" value="TreeGrafter"/>
</dbReference>
<dbReference type="InterPro" id="IPR014748">
    <property type="entry name" value="Enoyl-CoA_hydra_C"/>
</dbReference>
<dbReference type="EMBL" id="CADIKL010000027">
    <property type="protein sequence ID" value="CAB3798283.1"/>
    <property type="molecule type" value="Genomic_DNA"/>
</dbReference>
<dbReference type="AlphaFoldDB" id="A0A6J5GFK5"/>
<accession>A0A6J5GFK5</accession>
<keyword evidence="3" id="KW-1185">Reference proteome</keyword>
<proteinExistence type="inferred from homology"/>
<protein>
    <submittedName>
        <fullName evidence="2">Putative enoyl-CoA hydratase echA8</fullName>
        <ecNumber evidence="2">4.2.1.17</ecNumber>
    </submittedName>
</protein>
<dbReference type="InterPro" id="IPR029045">
    <property type="entry name" value="ClpP/crotonase-like_dom_sf"/>
</dbReference>
<dbReference type="GO" id="GO:0004300">
    <property type="term" value="F:enoyl-CoA hydratase activity"/>
    <property type="evidence" value="ECO:0007669"/>
    <property type="project" value="UniProtKB-EC"/>
</dbReference>
<evidence type="ECO:0000313" key="3">
    <source>
        <dbReference type="Proteomes" id="UP000494119"/>
    </source>
</evidence>
<dbReference type="InterPro" id="IPR001753">
    <property type="entry name" value="Enoyl-CoA_hydra/iso"/>
</dbReference>
<comment type="similarity">
    <text evidence="1">Belongs to the enoyl-CoA hydratase/isomerase family.</text>
</comment>
<organism evidence="2 3">
    <name type="scientific">Paraburkholderia caffeinitolerans</name>
    <dbReference type="NCBI Taxonomy" id="1723730"/>
    <lineage>
        <taxon>Bacteria</taxon>
        <taxon>Pseudomonadati</taxon>
        <taxon>Pseudomonadota</taxon>
        <taxon>Betaproteobacteria</taxon>
        <taxon>Burkholderiales</taxon>
        <taxon>Burkholderiaceae</taxon>
        <taxon>Paraburkholderia</taxon>
    </lineage>
</organism>